<evidence type="ECO:0000256" key="5">
    <source>
        <dbReference type="ARBA" id="ARBA00023136"/>
    </source>
</evidence>
<keyword evidence="6" id="KW-0449">Lipoprotein</keyword>
<protein>
    <recommendedName>
        <fullName evidence="7">Vacuolar protein 8</fullName>
    </recommendedName>
</protein>
<reference evidence="10 11" key="1">
    <citation type="submission" date="2018-07" db="EMBL/GenBank/DDBJ databases">
        <title>The complete nuclear genome of the prasinophyte Chloropicon primus (CCMP1205).</title>
        <authorList>
            <person name="Pombert J.-F."/>
            <person name="Otis C."/>
            <person name="Turmel M."/>
            <person name="Lemieux C."/>
        </authorList>
    </citation>
    <scope>NUCLEOTIDE SEQUENCE [LARGE SCALE GENOMIC DNA]</scope>
    <source>
        <strain evidence="10 11">CCMP1205</strain>
    </source>
</reference>
<keyword evidence="5" id="KW-0472">Membrane</keyword>
<evidence type="ECO:0000313" key="10">
    <source>
        <dbReference type="EMBL" id="QDZ24965.1"/>
    </source>
</evidence>
<keyword evidence="3" id="KW-0926">Vacuole</keyword>
<dbReference type="PANTHER" id="PTHR47249">
    <property type="entry name" value="VACUOLAR PROTEIN 8"/>
    <property type="match status" value="1"/>
</dbReference>
<sequence>MTVALGEGKDVQAAGKLEEGMEAGVPYREIEAWLKRGRSRGGSCLPPQQQEEGLTRKLETFVKENAEPSTSSNYKSEEEDDLGPLMELVGSVIDDHDLMSSALTCLKILSRKQRNRRAIVLTGFKHLASCADFVRNVPTLAAECANVLLNFCYERQNVGLFLSCGGVKVLETYLESEDRGVQANAAGALQSVSYHEEGRKELLASEGLLPRIVNLLASQEPKVRARAVGALHNLSSEPGTIRIIRNESGIEQLVELLRDENGAVAGSAAGALQNVSREVASRNIIRESAAVEHLADLLCSQHVQCQVCAAGALMNILGPEISSHTHSKPRRAFSKLISQCLTLGIIYNSILDPDSTVGREVV</sequence>
<dbReference type="SMART" id="SM00185">
    <property type="entry name" value="ARM"/>
    <property type="match status" value="5"/>
</dbReference>
<dbReference type="InterPro" id="IPR000225">
    <property type="entry name" value="Armadillo"/>
</dbReference>
<dbReference type="GO" id="GO:0071562">
    <property type="term" value="P:nucleus-vacuole junction assembly"/>
    <property type="evidence" value="ECO:0007669"/>
    <property type="project" value="InterPro"/>
</dbReference>
<dbReference type="Gene3D" id="1.25.10.10">
    <property type="entry name" value="Leucine-rich Repeat Variant"/>
    <property type="match status" value="2"/>
</dbReference>
<organism evidence="10 11">
    <name type="scientific">Chloropicon primus</name>
    <dbReference type="NCBI Taxonomy" id="1764295"/>
    <lineage>
        <taxon>Eukaryota</taxon>
        <taxon>Viridiplantae</taxon>
        <taxon>Chlorophyta</taxon>
        <taxon>Chloropicophyceae</taxon>
        <taxon>Chloropicales</taxon>
        <taxon>Chloropicaceae</taxon>
        <taxon>Chloropicon</taxon>
    </lineage>
</organism>
<dbReference type="GO" id="GO:0043495">
    <property type="term" value="F:protein-membrane adaptor activity"/>
    <property type="evidence" value="ECO:0007669"/>
    <property type="project" value="InterPro"/>
</dbReference>
<feature type="repeat" description="ARM" evidence="9">
    <location>
        <begin position="207"/>
        <end position="249"/>
    </location>
</feature>
<feature type="repeat" description="ARM" evidence="9">
    <location>
        <begin position="248"/>
        <end position="290"/>
    </location>
</feature>
<dbReference type="PROSITE" id="PS50176">
    <property type="entry name" value="ARM_REPEAT"/>
    <property type="match status" value="3"/>
</dbReference>
<dbReference type="InterPro" id="IPR016024">
    <property type="entry name" value="ARM-type_fold"/>
</dbReference>
<dbReference type="SUPFAM" id="SSF48371">
    <property type="entry name" value="ARM repeat"/>
    <property type="match status" value="1"/>
</dbReference>
<dbReference type="Proteomes" id="UP000316726">
    <property type="component" value="Chromosome 15"/>
</dbReference>
<proteinExistence type="inferred from homology"/>
<accession>A0A5B8MZ58</accession>
<name>A0A5B8MZ58_9CHLO</name>
<keyword evidence="4" id="KW-0677">Repeat</keyword>
<evidence type="ECO:0000256" key="4">
    <source>
        <dbReference type="ARBA" id="ARBA00022737"/>
    </source>
</evidence>
<keyword evidence="11" id="KW-1185">Reference proteome</keyword>
<comment type="similarity">
    <text evidence="2">Belongs to the beta-catenin family.</text>
</comment>
<dbReference type="Pfam" id="PF00514">
    <property type="entry name" value="Arm"/>
    <property type="match status" value="1"/>
</dbReference>
<evidence type="ECO:0000256" key="9">
    <source>
        <dbReference type="PROSITE-ProRule" id="PRU00259"/>
    </source>
</evidence>
<feature type="repeat" description="ARM" evidence="9">
    <location>
        <begin position="165"/>
        <end position="207"/>
    </location>
</feature>
<evidence type="ECO:0000313" key="11">
    <source>
        <dbReference type="Proteomes" id="UP000316726"/>
    </source>
</evidence>
<dbReference type="EMBL" id="CP031048">
    <property type="protein sequence ID" value="QDZ24965.1"/>
    <property type="molecule type" value="Genomic_DNA"/>
</dbReference>
<evidence type="ECO:0000256" key="8">
    <source>
        <dbReference type="PROSITE-ProRule" id="PRU00103"/>
    </source>
</evidence>
<dbReference type="InterPro" id="IPR011989">
    <property type="entry name" value="ARM-like"/>
</dbReference>
<dbReference type="PROSITE" id="PS50077">
    <property type="entry name" value="HEAT_REPEAT"/>
    <property type="match status" value="1"/>
</dbReference>
<evidence type="ECO:0000256" key="6">
    <source>
        <dbReference type="ARBA" id="ARBA00023288"/>
    </source>
</evidence>
<comment type="subcellular location">
    <subcellularLocation>
        <location evidence="1">Vacuole membrane</location>
        <topology evidence="1">Lipid-anchor</topology>
    </subcellularLocation>
</comment>
<dbReference type="PANTHER" id="PTHR47249:SF1">
    <property type="entry name" value="VACUOLAR PROTEIN 8"/>
    <property type="match status" value="1"/>
</dbReference>
<evidence type="ECO:0000256" key="3">
    <source>
        <dbReference type="ARBA" id="ARBA00022554"/>
    </source>
</evidence>
<dbReference type="OrthoDB" id="409644at2759"/>
<gene>
    <name evidence="10" type="ORF">A3770_15p74830</name>
</gene>
<dbReference type="InterPro" id="IPR045156">
    <property type="entry name" value="Vac8"/>
</dbReference>
<evidence type="ECO:0000256" key="2">
    <source>
        <dbReference type="ARBA" id="ARBA00005462"/>
    </source>
</evidence>
<dbReference type="InterPro" id="IPR021133">
    <property type="entry name" value="HEAT_type_2"/>
</dbReference>
<evidence type="ECO:0000256" key="7">
    <source>
        <dbReference type="ARBA" id="ARBA00026209"/>
    </source>
</evidence>
<evidence type="ECO:0000256" key="1">
    <source>
        <dbReference type="ARBA" id="ARBA00004592"/>
    </source>
</evidence>
<dbReference type="AlphaFoldDB" id="A0A5B8MZ58"/>
<feature type="repeat" description="HEAT" evidence="8">
    <location>
        <begin position="208"/>
        <end position="246"/>
    </location>
</feature>
<dbReference type="GO" id="GO:0005774">
    <property type="term" value="C:vacuolar membrane"/>
    <property type="evidence" value="ECO:0007669"/>
    <property type="project" value="UniProtKB-SubCell"/>
</dbReference>
<dbReference type="STRING" id="1764295.A0A5B8MZ58"/>